<proteinExistence type="predicted"/>
<evidence type="ECO:0000313" key="2">
    <source>
        <dbReference type="Proteomes" id="UP000234881"/>
    </source>
</evidence>
<dbReference type="EMBL" id="PKUQ01000010">
    <property type="protein sequence ID" value="PLW78155.1"/>
    <property type="molecule type" value="Genomic_DNA"/>
</dbReference>
<dbReference type="Pfam" id="PF01042">
    <property type="entry name" value="Ribonuc_L-PSP"/>
    <property type="match status" value="1"/>
</dbReference>
<dbReference type="Proteomes" id="UP000234881">
    <property type="component" value="Unassembled WGS sequence"/>
</dbReference>
<dbReference type="OrthoDB" id="9799840at2"/>
<dbReference type="SUPFAM" id="SSF55298">
    <property type="entry name" value="YjgF-like"/>
    <property type="match status" value="1"/>
</dbReference>
<sequence length="143" mass="15704">MAKLRITTGSPMEQEAGYSRAIVDGNWCFVSGTTGYDYDTMAMPTALSDQVHNCFATIGKSLLEAGFSLNDVVRIRYFVTSRAYANEAFPIFGHYLGDIRPAATLIICELLKEEMKIEIEVTAMRSAADGWAGTTDPLGLFDE</sequence>
<dbReference type="CDD" id="cd06154">
    <property type="entry name" value="YjgF_YER057c_UK114_like_6"/>
    <property type="match status" value="1"/>
</dbReference>
<protein>
    <recommendedName>
        <fullName evidence="3">RidA family protein</fullName>
    </recommendedName>
</protein>
<dbReference type="InterPro" id="IPR035959">
    <property type="entry name" value="RutC-like_sf"/>
</dbReference>
<keyword evidence="2" id="KW-1185">Reference proteome</keyword>
<name>A0A2N5XUN7_9HYPH</name>
<dbReference type="AlphaFoldDB" id="A0A2N5XUN7"/>
<accession>A0A2N5XUN7</accession>
<reference evidence="1 2" key="1">
    <citation type="submission" date="2018-01" db="EMBL/GenBank/DDBJ databases">
        <title>The draft genome sequence of Cohaesibacter sp. H1304.</title>
        <authorList>
            <person name="Wang N.-N."/>
            <person name="Du Z.-J."/>
        </authorList>
    </citation>
    <scope>NUCLEOTIDE SEQUENCE [LARGE SCALE GENOMIC DNA]</scope>
    <source>
        <strain evidence="1 2">H1304</strain>
    </source>
</reference>
<dbReference type="InterPro" id="IPR006175">
    <property type="entry name" value="YjgF/YER057c/UK114"/>
</dbReference>
<dbReference type="PANTHER" id="PTHR43857">
    <property type="entry name" value="BLR7761 PROTEIN"/>
    <property type="match status" value="1"/>
</dbReference>
<evidence type="ECO:0000313" key="1">
    <source>
        <dbReference type="EMBL" id="PLW78155.1"/>
    </source>
</evidence>
<organism evidence="1 2">
    <name type="scientific">Cohaesibacter celericrescens</name>
    <dbReference type="NCBI Taxonomy" id="2067669"/>
    <lineage>
        <taxon>Bacteria</taxon>
        <taxon>Pseudomonadati</taxon>
        <taxon>Pseudomonadota</taxon>
        <taxon>Alphaproteobacteria</taxon>
        <taxon>Hyphomicrobiales</taxon>
        <taxon>Cohaesibacteraceae</taxon>
    </lineage>
</organism>
<comment type="caution">
    <text evidence="1">The sequence shown here is derived from an EMBL/GenBank/DDBJ whole genome shotgun (WGS) entry which is preliminary data.</text>
</comment>
<gene>
    <name evidence="1" type="ORF">C0081_05780</name>
</gene>
<dbReference type="PANTHER" id="PTHR43857:SF1">
    <property type="entry name" value="YJGH FAMILY PROTEIN"/>
    <property type="match status" value="1"/>
</dbReference>
<evidence type="ECO:0008006" key="3">
    <source>
        <dbReference type="Google" id="ProtNLM"/>
    </source>
</evidence>
<dbReference type="Gene3D" id="3.30.1330.40">
    <property type="entry name" value="RutC-like"/>
    <property type="match status" value="1"/>
</dbReference>
<dbReference type="RefSeq" id="WP_101532866.1">
    <property type="nucleotide sequence ID" value="NZ_JBFHIU010000008.1"/>
</dbReference>